<keyword evidence="9" id="KW-0472">Membrane</keyword>
<dbReference type="Pfam" id="PF00109">
    <property type="entry name" value="ketoacyl-synt"/>
    <property type="match status" value="1"/>
</dbReference>
<dbReference type="InterPro" id="IPR014030">
    <property type="entry name" value="Ketoacyl_synth_N"/>
</dbReference>
<organism evidence="15 16">
    <name type="scientific">Albidovulum inexpectatum</name>
    <dbReference type="NCBI Taxonomy" id="196587"/>
    <lineage>
        <taxon>Bacteria</taxon>
        <taxon>Pseudomonadati</taxon>
        <taxon>Pseudomonadota</taxon>
        <taxon>Alphaproteobacteria</taxon>
        <taxon>Rhodobacterales</taxon>
        <taxon>Paracoccaceae</taxon>
        <taxon>Albidovulum</taxon>
    </lineage>
</organism>
<keyword evidence="16" id="KW-1185">Reference proteome</keyword>
<comment type="caution">
    <text evidence="15">The sequence shown here is derived from an EMBL/GenBank/DDBJ whole genome shotgun (WGS) entry which is preliminary data.</text>
</comment>
<dbReference type="EMBL" id="PRDS01000002">
    <property type="protein sequence ID" value="PPB81878.1"/>
    <property type="molecule type" value="Genomic_DNA"/>
</dbReference>
<dbReference type="PANTHER" id="PTHR11712">
    <property type="entry name" value="POLYKETIDE SYNTHASE-RELATED"/>
    <property type="match status" value="1"/>
</dbReference>
<evidence type="ECO:0000313" key="15">
    <source>
        <dbReference type="EMBL" id="PPB81878.1"/>
    </source>
</evidence>
<dbReference type="RefSeq" id="WP_104069723.1">
    <property type="nucleotide sequence ID" value="NZ_PRDS01000002.1"/>
</dbReference>
<evidence type="ECO:0000313" key="16">
    <source>
        <dbReference type="Proteomes" id="UP000239736"/>
    </source>
</evidence>
<dbReference type="AlphaFoldDB" id="A0A2S5JKH7"/>
<dbReference type="SUPFAM" id="SSF53901">
    <property type="entry name" value="Thiolase-like"/>
    <property type="match status" value="2"/>
</dbReference>
<evidence type="ECO:0000256" key="2">
    <source>
        <dbReference type="ARBA" id="ARBA00008467"/>
    </source>
</evidence>
<evidence type="ECO:0000256" key="5">
    <source>
        <dbReference type="ARBA" id="ARBA00022519"/>
    </source>
</evidence>
<evidence type="ECO:0000256" key="10">
    <source>
        <dbReference type="ARBA" id="ARBA00037576"/>
    </source>
</evidence>
<dbReference type="InterPro" id="IPR018201">
    <property type="entry name" value="Ketoacyl_synth_AS"/>
</dbReference>
<name>A0A2S5JKH7_9RHOB</name>
<evidence type="ECO:0000259" key="14">
    <source>
        <dbReference type="PROSITE" id="PS52004"/>
    </source>
</evidence>
<reference evidence="15 16" key="1">
    <citation type="submission" date="2018-01" db="EMBL/GenBank/DDBJ databases">
        <title>Genomic Encyclopedia of Archaeal and Bacterial Type Strains, Phase II (KMG-II): from individual species to whole genera.</title>
        <authorList>
            <person name="Goeker M."/>
        </authorList>
    </citation>
    <scope>NUCLEOTIDE SEQUENCE [LARGE SCALE GENOMIC DNA]</scope>
    <source>
        <strain evidence="15 16">DSM 12048</strain>
    </source>
</reference>
<dbReference type="PANTHER" id="PTHR11712:SF352">
    <property type="entry name" value="3-OXOACYL-[ACYL-CARRIER-PROTEIN] SYNTHASE"/>
    <property type="match status" value="1"/>
</dbReference>
<evidence type="ECO:0000256" key="13">
    <source>
        <dbReference type="RuleBase" id="RU003694"/>
    </source>
</evidence>
<evidence type="ECO:0000256" key="3">
    <source>
        <dbReference type="ARBA" id="ARBA00022458"/>
    </source>
</evidence>
<comment type="function">
    <text evidence="10">Proposed to synthesize NOD factor fatty acyl chain. Involved in the synthesis of a highly unsaturated fatty acid moiety, which forms part of a lipo-oligosaccharide that is responsible for host specificity.</text>
</comment>
<dbReference type="InterPro" id="IPR000794">
    <property type="entry name" value="Beta-ketoacyl_synthase"/>
</dbReference>
<keyword evidence="8" id="KW-1133">Transmembrane helix</keyword>
<dbReference type="NCBIfam" id="NF005589">
    <property type="entry name" value="PRK07314.1"/>
    <property type="match status" value="1"/>
</dbReference>
<dbReference type="PROSITE" id="PS52004">
    <property type="entry name" value="KS3_2"/>
    <property type="match status" value="1"/>
</dbReference>
<comment type="subcellular location">
    <subcellularLocation>
        <location evidence="1">Cell inner membrane</location>
    </subcellularLocation>
</comment>
<accession>A0A2S5JKH7</accession>
<protein>
    <recommendedName>
        <fullName evidence="11">Nodulation protein E</fullName>
    </recommendedName>
    <alternativeName>
        <fullName evidence="12">Host-specificity of nodulation protein B</fullName>
    </alternativeName>
</protein>
<dbReference type="InterPro" id="IPR014031">
    <property type="entry name" value="Ketoacyl_synth_C"/>
</dbReference>
<dbReference type="InterPro" id="IPR020841">
    <property type="entry name" value="PKS_Beta-ketoAc_synthase_dom"/>
</dbReference>
<keyword evidence="4" id="KW-1003">Cell membrane</keyword>
<evidence type="ECO:0000256" key="11">
    <source>
        <dbReference type="ARBA" id="ARBA00039445"/>
    </source>
</evidence>
<gene>
    <name evidence="15" type="ORF">LV82_01095</name>
</gene>
<dbReference type="InterPro" id="IPR016039">
    <property type="entry name" value="Thiolase-like"/>
</dbReference>
<dbReference type="CDD" id="cd00834">
    <property type="entry name" value="KAS_I_II"/>
    <property type="match status" value="1"/>
</dbReference>
<evidence type="ECO:0000256" key="4">
    <source>
        <dbReference type="ARBA" id="ARBA00022475"/>
    </source>
</evidence>
<evidence type="ECO:0000256" key="12">
    <source>
        <dbReference type="ARBA" id="ARBA00041756"/>
    </source>
</evidence>
<evidence type="ECO:0000256" key="1">
    <source>
        <dbReference type="ARBA" id="ARBA00004533"/>
    </source>
</evidence>
<dbReference type="GO" id="GO:0006633">
    <property type="term" value="P:fatty acid biosynthetic process"/>
    <property type="evidence" value="ECO:0007669"/>
    <property type="project" value="InterPro"/>
</dbReference>
<evidence type="ECO:0000256" key="6">
    <source>
        <dbReference type="ARBA" id="ARBA00022679"/>
    </source>
</evidence>
<dbReference type="Proteomes" id="UP000239736">
    <property type="component" value="Unassembled WGS sequence"/>
</dbReference>
<dbReference type="GO" id="GO:0005886">
    <property type="term" value="C:plasma membrane"/>
    <property type="evidence" value="ECO:0007669"/>
    <property type="project" value="UniProtKB-SubCell"/>
</dbReference>
<keyword evidence="7" id="KW-0812">Transmembrane</keyword>
<dbReference type="PROSITE" id="PS00606">
    <property type="entry name" value="KS3_1"/>
    <property type="match status" value="1"/>
</dbReference>
<proteinExistence type="inferred from homology"/>
<keyword evidence="6 13" id="KW-0808">Transferase</keyword>
<sequence>MRRVAITGAGTINALGRNVPETLAAMADGRSAIGPLELRDLDRLQIRIGAQIRDYRPEDHFGARDLAMLDRFAQFALIAADEAMRSAGLQVDESLVPRAGVILGTAGGGVETSDDSYRAVYQQGRNRAHPFTIPRLMANAAASHVGMRFGLRGPTMTISTACSSANHAMGLAFQMIRCGMADVVLTGGAEAMLTFGGLKAWEGLRVMSPDGCRPFSASRNGMVMGEGAAVFVFEAWEHAVRRRAVILAEIAGFGMTADAADLVMPSQQGAEQAIRAALLDARLAPEAVGYVNAHGTGTSANDRIECAALRAALGNQADSVMVSSTKAMHGHVMGATGAVELLACILALRDGVIAPTVNFDRPDPECDLDVVPNAARQARIDAALSNSFAFGGLNAVLALKRA</sequence>
<dbReference type="Gene3D" id="3.40.47.10">
    <property type="match status" value="2"/>
</dbReference>
<dbReference type="Pfam" id="PF02801">
    <property type="entry name" value="Ketoacyl-synt_C"/>
    <property type="match status" value="1"/>
</dbReference>
<dbReference type="GO" id="GO:0004315">
    <property type="term" value="F:3-oxoacyl-[acyl-carrier-protein] synthase activity"/>
    <property type="evidence" value="ECO:0007669"/>
    <property type="project" value="InterPro"/>
</dbReference>
<feature type="domain" description="Ketosynthase family 3 (KS3)" evidence="14">
    <location>
        <begin position="1"/>
        <end position="401"/>
    </location>
</feature>
<dbReference type="OrthoDB" id="9808669at2"/>
<dbReference type="SMART" id="SM00825">
    <property type="entry name" value="PKS_KS"/>
    <property type="match status" value="1"/>
</dbReference>
<evidence type="ECO:0000256" key="9">
    <source>
        <dbReference type="ARBA" id="ARBA00023136"/>
    </source>
</evidence>
<evidence type="ECO:0000256" key="7">
    <source>
        <dbReference type="ARBA" id="ARBA00022692"/>
    </source>
</evidence>
<evidence type="ECO:0000256" key="8">
    <source>
        <dbReference type="ARBA" id="ARBA00022989"/>
    </source>
</evidence>
<keyword evidence="5" id="KW-0997">Cell inner membrane</keyword>
<comment type="similarity">
    <text evidence="2 13">Belongs to the thiolase-like superfamily. Beta-ketoacyl-ACP synthases family.</text>
</comment>
<keyword evidence="3" id="KW-0536">Nodulation</keyword>